<keyword evidence="1" id="KW-1133">Transmembrane helix</keyword>
<dbReference type="Proteomes" id="UP000033358">
    <property type="component" value="Unassembled WGS sequence"/>
</dbReference>
<gene>
    <name evidence="3" type="ORF">SZ25_00622</name>
</gene>
<keyword evidence="1" id="KW-0812">Transmembrane</keyword>
<dbReference type="InterPro" id="IPR011723">
    <property type="entry name" value="Znf/thioredoxin_put"/>
</dbReference>
<dbReference type="AlphaFoldDB" id="A0A0F5MNE6"/>
<keyword evidence="1" id="KW-0472">Membrane</keyword>
<evidence type="ECO:0000313" key="3">
    <source>
        <dbReference type="EMBL" id="KKB96300.1"/>
    </source>
</evidence>
<dbReference type="EMBL" id="JYHA01000093">
    <property type="protein sequence ID" value="KKB96300.1"/>
    <property type="molecule type" value="Genomic_DNA"/>
</dbReference>
<evidence type="ECO:0000313" key="4">
    <source>
        <dbReference type="Proteomes" id="UP000033358"/>
    </source>
</evidence>
<dbReference type="Pfam" id="PF13717">
    <property type="entry name" value="Zn_ribbon_4"/>
    <property type="match status" value="1"/>
</dbReference>
<protein>
    <recommendedName>
        <fullName evidence="2">Zinc finger/thioredoxin putative domain-containing protein</fullName>
    </recommendedName>
</protein>
<feature type="transmembrane region" description="Helical" evidence="1">
    <location>
        <begin position="84"/>
        <end position="102"/>
    </location>
</feature>
<accession>A0A0F5MNE6</accession>
<comment type="caution">
    <text evidence="3">The sequence shown here is derived from an EMBL/GenBank/DDBJ whole genome shotgun (WGS) entry which is preliminary data.</text>
</comment>
<proteinExistence type="predicted"/>
<sequence length="224" mass="25149">MIIICEKCTARYAIPDSAISEKGRLVKCAKCAHQWIVKLEVTRPLDEEVKLVQESQTSEVTVTKKESDKTPTIVIIKTPMMLKLAPLMLVLLISLTLLTFYSKELSRYIPHMSALYLKQDIYDTSNVAMQDIAFSKQQTDNGANITITGKITNLSTEPKLIPLLAITISDKYKDKIKTQVLSQNGAMLNPGESHVINSRFTNVPDLIDYINLDIGNKLELFFAK</sequence>
<name>A0A0F5MNE6_9RICK</name>
<reference evidence="3 4" key="1">
    <citation type="submission" date="2015-02" db="EMBL/GenBank/DDBJ databases">
        <title>Single cell genomics of a rare environmental alphaproteobacterium provides unique insights into Rickettsiaceae evolution.</title>
        <authorList>
            <person name="Martijn J."/>
            <person name="Schulz F."/>
            <person name="Zaremba-Niedzwiedzka K."/>
            <person name="Viklund J."/>
            <person name="Stepanauskas R."/>
            <person name="Andersson S.G.E."/>
            <person name="Horn M."/>
            <person name="Guy L."/>
            <person name="Ettema T.J.G."/>
        </authorList>
    </citation>
    <scope>NUCLEOTIDE SEQUENCE [LARGE SCALE GENOMIC DNA]</scope>
    <source>
        <strain evidence="3 4">SCGC AAA041-L04</strain>
    </source>
</reference>
<evidence type="ECO:0000256" key="1">
    <source>
        <dbReference type="SAM" id="Phobius"/>
    </source>
</evidence>
<keyword evidence="4" id="KW-1185">Reference proteome</keyword>
<feature type="domain" description="Zinc finger/thioredoxin putative" evidence="2">
    <location>
        <begin position="1"/>
        <end position="35"/>
    </location>
</feature>
<organism evidence="3 4">
    <name type="scientific">Candidatus Arcanibacter lacustris</name>
    <dbReference type="NCBI Taxonomy" id="1607817"/>
    <lineage>
        <taxon>Bacteria</taxon>
        <taxon>Pseudomonadati</taxon>
        <taxon>Pseudomonadota</taxon>
        <taxon>Alphaproteobacteria</taxon>
        <taxon>Rickettsiales</taxon>
        <taxon>Candidatus Arcanibacter</taxon>
    </lineage>
</organism>
<evidence type="ECO:0000259" key="2">
    <source>
        <dbReference type="Pfam" id="PF13717"/>
    </source>
</evidence>
<dbReference type="NCBIfam" id="TIGR02098">
    <property type="entry name" value="MJ0042_CXXC"/>
    <property type="match status" value="1"/>
</dbReference>